<evidence type="ECO:0000259" key="1">
    <source>
        <dbReference type="PROSITE" id="PS50943"/>
    </source>
</evidence>
<dbReference type="Pfam" id="PF13560">
    <property type="entry name" value="HTH_31"/>
    <property type="match status" value="1"/>
</dbReference>
<dbReference type="SMART" id="SM00530">
    <property type="entry name" value="HTH_XRE"/>
    <property type="match status" value="1"/>
</dbReference>
<dbReference type="InterPro" id="IPR043917">
    <property type="entry name" value="DUF5753"/>
</dbReference>
<sequence length="274" mass="30530">MQTRRNTKKQGTSLRLVGALVALFRANANFTQHSLSERLCIHEETIASIEQGRRRLLPDMADELDRVLETGGALAVAVEHLPEREKYPVWAEAYMAHEKEAIALSWYENQVVPGLLQTEGYARATFQTTVPPLTEDERELRVAARLERQVVLHRNPPVRVSFVISEAALISHLGGQEVMREQLRHLRDCADLDGVSIQAMPLNSETHAGLSGPFILLETPEYQQFAYTETQLGSQLISDSDGVSTLAGKYGMLRTQALNLKETQSLLDGLLGET</sequence>
<name>A0A7W7LJ92_STRNE</name>
<reference evidence="2 3" key="1">
    <citation type="submission" date="2020-08" db="EMBL/GenBank/DDBJ databases">
        <title>Genomic Encyclopedia of Type Strains, Phase III (KMG-III): the genomes of soil and plant-associated and newly described type strains.</title>
        <authorList>
            <person name="Whitman W."/>
        </authorList>
    </citation>
    <scope>NUCLEOTIDE SEQUENCE [LARGE SCALE GENOMIC DNA]</scope>
    <source>
        <strain evidence="2 3">CECT 3265</strain>
    </source>
</reference>
<gene>
    <name evidence="2" type="ORF">FHS38_006725</name>
</gene>
<dbReference type="CDD" id="cd00093">
    <property type="entry name" value="HTH_XRE"/>
    <property type="match status" value="1"/>
</dbReference>
<dbReference type="SUPFAM" id="SSF47413">
    <property type="entry name" value="lambda repressor-like DNA-binding domains"/>
    <property type="match status" value="1"/>
</dbReference>
<dbReference type="EMBL" id="JACHJG010000022">
    <property type="protein sequence ID" value="MBB4890636.1"/>
    <property type="molecule type" value="Genomic_DNA"/>
</dbReference>
<dbReference type="GO" id="GO:0003677">
    <property type="term" value="F:DNA binding"/>
    <property type="evidence" value="ECO:0007669"/>
    <property type="project" value="InterPro"/>
</dbReference>
<organism evidence="2 3">
    <name type="scientific">Streptomyces netropsis</name>
    <name type="common">Streptoverticillium netropsis</name>
    <dbReference type="NCBI Taxonomy" id="55404"/>
    <lineage>
        <taxon>Bacteria</taxon>
        <taxon>Bacillati</taxon>
        <taxon>Actinomycetota</taxon>
        <taxon>Actinomycetes</taxon>
        <taxon>Kitasatosporales</taxon>
        <taxon>Streptomycetaceae</taxon>
        <taxon>Streptomyces</taxon>
    </lineage>
</organism>
<dbReference type="RefSeq" id="WP_229822891.1">
    <property type="nucleotide sequence ID" value="NZ_BMRW01000021.1"/>
</dbReference>
<dbReference type="Pfam" id="PF19054">
    <property type="entry name" value="DUF5753"/>
    <property type="match status" value="1"/>
</dbReference>
<proteinExistence type="predicted"/>
<dbReference type="Proteomes" id="UP000556436">
    <property type="component" value="Unassembled WGS sequence"/>
</dbReference>
<dbReference type="InterPro" id="IPR010982">
    <property type="entry name" value="Lambda_DNA-bd_dom_sf"/>
</dbReference>
<comment type="caution">
    <text evidence="2">The sequence shown here is derived from an EMBL/GenBank/DDBJ whole genome shotgun (WGS) entry which is preliminary data.</text>
</comment>
<protein>
    <submittedName>
        <fullName evidence="2">Transcriptional regulator with XRE-family HTH domain</fullName>
    </submittedName>
</protein>
<evidence type="ECO:0000313" key="3">
    <source>
        <dbReference type="Proteomes" id="UP000556436"/>
    </source>
</evidence>
<accession>A0A7W7LJ92</accession>
<dbReference type="InterPro" id="IPR001387">
    <property type="entry name" value="Cro/C1-type_HTH"/>
</dbReference>
<evidence type="ECO:0000313" key="2">
    <source>
        <dbReference type="EMBL" id="MBB4890636.1"/>
    </source>
</evidence>
<dbReference type="AlphaFoldDB" id="A0A7W7LJ92"/>
<feature type="domain" description="HTH cro/C1-type" evidence="1">
    <location>
        <begin position="21"/>
        <end position="74"/>
    </location>
</feature>
<keyword evidence="3" id="KW-1185">Reference proteome</keyword>
<dbReference type="Gene3D" id="1.10.260.40">
    <property type="entry name" value="lambda repressor-like DNA-binding domains"/>
    <property type="match status" value="1"/>
</dbReference>
<dbReference type="PROSITE" id="PS50943">
    <property type="entry name" value="HTH_CROC1"/>
    <property type="match status" value="1"/>
</dbReference>